<comment type="cofactor">
    <cofactor evidence="1 11">
        <name>FAD</name>
        <dbReference type="ChEBI" id="CHEBI:57692"/>
    </cofactor>
</comment>
<comment type="similarity">
    <text evidence="3 11">Belongs to the MnmG family.</text>
</comment>
<protein>
    <recommendedName>
        <fullName evidence="4 11">tRNA uridine 5-carboxymethylaminomethyl modification enzyme MnmG</fullName>
    </recommendedName>
    <alternativeName>
        <fullName evidence="10 11">Glucose-inhibited division protein A</fullName>
    </alternativeName>
</protein>
<dbReference type="FunFam" id="1.10.150.570:FF:000001">
    <property type="entry name" value="tRNA uridine 5-carboxymethylaminomethyl modification enzyme MnmG"/>
    <property type="match status" value="1"/>
</dbReference>
<dbReference type="Gene3D" id="1.10.10.1800">
    <property type="entry name" value="tRNA uridine 5-carboxymethylaminomethyl modification enzyme MnmG/GidA"/>
    <property type="match status" value="1"/>
</dbReference>
<organism evidence="13">
    <name type="scientific">Desulfitobacterium hafniense</name>
    <name type="common">Desulfitobacterium frappieri</name>
    <dbReference type="NCBI Taxonomy" id="49338"/>
    <lineage>
        <taxon>Bacteria</taxon>
        <taxon>Bacillati</taxon>
        <taxon>Bacillota</taxon>
        <taxon>Clostridia</taxon>
        <taxon>Eubacteriales</taxon>
        <taxon>Desulfitobacteriaceae</taxon>
        <taxon>Desulfitobacterium</taxon>
    </lineage>
</organism>
<dbReference type="GO" id="GO:0002098">
    <property type="term" value="P:tRNA wobble uridine modification"/>
    <property type="evidence" value="ECO:0007669"/>
    <property type="project" value="InterPro"/>
</dbReference>
<dbReference type="InterPro" id="IPR040131">
    <property type="entry name" value="MnmG_N"/>
</dbReference>
<dbReference type="Pfam" id="PF21680">
    <property type="entry name" value="GIDA_C_1st"/>
    <property type="match status" value="1"/>
</dbReference>
<dbReference type="SUPFAM" id="SSF51905">
    <property type="entry name" value="FAD/NAD(P)-binding domain"/>
    <property type="match status" value="1"/>
</dbReference>
<comment type="caution">
    <text evidence="11">Lacks conserved residue(s) required for the propagation of feature annotation.</text>
</comment>
<comment type="function">
    <text evidence="2 11">NAD-binding protein involved in the addition of a carboxymethylaminomethyl (cmnm) group at the wobble position (U34) of certain tRNAs, forming tRNA-cmnm(5)s(2)U34.</text>
</comment>
<proteinExistence type="inferred from homology"/>
<dbReference type="PROSITE" id="PS01280">
    <property type="entry name" value="GIDA_1"/>
    <property type="match status" value="1"/>
</dbReference>
<dbReference type="InterPro" id="IPR002218">
    <property type="entry name" value="MnmG-rel"/>
</dbReference>
<accession>A0A098B8L8</accession>
<dbReference type="InterPro" id="IPR036188">
    <property type="entry name" value="FAD/NAD-bd_sf"/>
</dbReference>
<feature type="binding site" evidence="11">
    <location>
        <begin position="14"/>
        <end position="19"/>
    </location>
    <ligand>
        <name>FAD</name>
        <dbReference type="ChEBI" id="CHEBI:57692"/>
    </ligand>
</feature>
<dbReference type="SMART" id="SM01228">
    <property type="entry name" value="GIDA_assoc_3"/>
    <property type="match status" value="1"/>
</dbReference>
<evidence type="ECO:0000256" key="2">
    <source>
        <dbReference type="ARBA" id="ARBA00003717"/>
    </source>
</evidence>
<dbReference type="InterPro" id="IPR049312">
    <property type="entry name" value="GIDA_C_N"/>
</dbReference>
<dbReference type="FunFam" id="3.50.50.60:FF:000002">
    <property type="entry name" value="tRNA uridine 5-carboxymethylaminomethyl modification enzyme MnmG"/>
    <property type="match status" value="1"/>
</dbReference>
<evidence type="ECO:0000256" key="4">
    <source>
        <dbReference type="ARBA" id="ARBA00020461"/>
    </source>
</evidence>
<reference evidence="13" key="1">
    <citation type="submission" date="2014-07" db="EMBL/GenBank/DDBJ databases">
        <authorList>
            <person name="Hornung V.Bastian."/>
        </authorList>
    </citation>
    <scope>NUCLEOTIDE SEQUENCE</scope>
    <source>
        <strain evidence="13">PCE-S</strain>
    </source>
</reference>
<dbReference type="AlphaFoldDB" id="A0A098B8L8"/>
<keyword evidence="6 11" id="KW-0819">tRNA processing</keyword>
<dbReference type="Gene3D" id="3.50.50.60">
    <property type="entry name" value="FAD/NAD(P)-binding domain"/>
    <property type="match status" value="2"/>
</dbReference>
<dbReference type="GO" id="GO:0005829">
    <property type="term" value="C:cytosol"/>
    <property type="evidence" value="ECO:0007669"/>
    <property type="project" value="TreeGrafter"/>
</dbReference>
<dbReference type="Pfam" id="PF13932">
    <property type="entry name" value="SAM_GIDA_C"/>
    <property type="match status" value="1"/>
</dbReference>
<comment type="subunit">
    <text evidence="9 11">Homodimer. Heterotetramer of two MnmE and two MnmG subunits.</text>
</comment>
<evidence type="ECO:0000256" key="8">
    <source>
        <dbReference type="ARBA" id="ARBA00023027"/>
    </source>
</evidence>
<feature type="binding site" evidence="11">
    <location>
        <begin position="279"/>
        <end position="293"/>
    </location>
    <ligand>
        <name>NAD(+)</name>
        <dbReference type="ChEBI" id="CHEBI:57540"/>
    </ligand>
</feature>
<dbReference type="PANTHER" id="PTHR11806:SF0">
    <property type="entry name" value="PROTEIN MTO1 HOMOLOG, MITOCHONDRIAL"/>
    <property type="match status" value="1"/>
</dbReference>
<evidence type="ECO:0000256" key="10">
    <source>
        <dbReference type="ARBA" id="ARBA00031800"/>
    </source>
</evidence>
<dbReference type="Gene3D" id="1.10.150.570">
    <property type="entry name" value="GidA associated domain, C-terminal subdomain"/>
    <property type="match status" value="1"/>
</dbReference>
<dbReference type="PROSITE" id="PS01281">
    <property type="entry name" value="GIDA_2"/>
    <property type="match status" value="1"/>
</dbReference>
<evidence type="ECO:0000256" key="6">
    <source>
        <dbReference type="ARBA" id="ARBA00022694"/>
    </source>
</evidence>
<name>A0A098B8L8_DESHA</name>
<dbReference type="PATRIC" id="fig|49338.4.peg.5734"/>
<dbReference type="InterPro" id="IPR047001">
    <property type="entry name" value="MnmG_C_subdom"/>
</dbReference>
<sequence>MEYLAGNYDVIVVGAGHAGCEAALAAARMGCRTLLITLSLDNIAHMDCNPSLGGPAKGHLVREIDALGGQMGITADETSLQVRMLNTGKGPAVHALRIQSDKQAYHLHMRNAILGQENLVLHQALVERIKTEDGKVSGVVTRTGAFYAAPNVILTSGTYLRGRIIIGDAMYEGGPNGQQTAMNLSGALKELGLELGRFKTGTPPRIHRRSVDYTKFTVQPGDSVPWRYSFMPTQSMFWGRDVDKQIPCWLGYTTPETHQIIQDNIHRAPLYSGKIEGIGPRYCPSIEDKVVRFADRPTHQIFLEPEGWNSDELYVAGLSTSMPEEIQYDIIHSIPGLEKAELLRPGYAIEYDYVKPYQLSLSLEVRRIPGLFTAGQLNGTSGYEEAAAQGLLAGINAALRVQGKEPFIVRRSEGYLGVLIDDLVNKGVKEPYRLLTSRAEYRLILRQDNADLRLTPRGREIGLVKDERWAAFQKKKAAIAEINALWQGTTFSPLNEHLAEVLAGVHSAPVHGGISGEELMRRPEITINEIKQLIPQLAEYDEEALLEAGIEIKYAGYIEKQLAEIERFAKMEERMLPEEIVYDQIKGLSTEGRQRLKEVAPANMGQATRITGVTPADISVLLVYLEQKRRGGQIHAT</sequence>
<dbReference type="RefSeq" id="WP_208926754.1">
    <property type="nucleotide sequence ID" value="NZ_LK996017.1"/>
</dbReference>
<evidence type="ECO:0000256" key="1">
    <source>
        <dbReference type="ARBA" id="ARBA00001974"/>
    </source>
</evidence>
<dbReference type="Pfam" id="PF01134">
    <property type="entry name" value="GIDA"/>
    <property type="match status" value="1"/>
</dbReference>
<dbReference type="InterPro" id="IPR020595">
    <property type="entry name" value="MnmG-rel_CS"/>
</dbReference>
<keyword evidence="11" id="KW-0963">Cytoplasm</keyword>
<dbReference type="GO" id="GO:0050660">
    <property type="term" value="F:flavin adenine dinucleotide binding"/>
    <property type="evidence" value="ECO:0007669"/>
    <property type="project" value="UniProtKB-UniRule"/>
</dbReference>
<evidence type="ECO:0000256" key="3">
    <source>
        <dbReference type="ARBA" id="ARBA00007653"/>
    </source>
</evidence>
<dbReference type="EMBL" id="LK996017">
    <property type="protein sequence ID" value="CDX05214.1"/>
    <property type="molecule type" value="Genomic_DNA"/>
</dbReference>
<gene>
    <name evidence="11" type="primary">mnmG</name>
    <name evidence="11" type="synonym">gidA</name>
    <name evidence="13" type="ORF">DPCES_5328</name>
</gene>
<feature type="domain" description="tRNA uridine 5-carboxymethylaminomethyl modification enzyme C-terminal subdomain" evidence="12">
    <location>
        <begin position="552"/>
        <end position="623"/>
    </location>
</feature>
<evidence type="ECO:0000259" key="12">
    <source>
        <dbReference type="SMART" id="SM01228"/>
    </source>
</evidence>
<comment type="subcellular location">
    <subcellularLocation>
        <location evidence="11">Cytoplasm</location>
    </subcellularLocation>
</comment>
<dbReference type="GO" id="GO:0030488">
    <property type="term" value="P:tRNA methylation"/>
    <property type="evidence" value="ECO:0007669"/>
    <property type="project" value="TreeGrafter"/>
</dbReference>
<keyword evidence="5 11" id="KW-0285">Flavoprotein</keyword>
<dbReference type="HAMAP" id="MF_00129">
    <property type="entry name" value="MnmG_GidA"/>
    <property type="match status" value="1"/>
</dbReference>
<dbReference type="NCBIfam" id="TIGR00136">
    <property type="entry name" value="mnmG_gidA"/>
    <property type="match status" value="1"/>
</dbReference>
<evidence type="ECO:0000256" key="5">
    <source>
        <dbReference type="ARBA" id="ARBA00022630"/>
    </source>
</evidence>
<evidence type="ECO:0000256" key="11">
    <source>
        <dbReference type="HAMAP-Rule" id="MF_00129"/>
    </source>
</evidence>
<keyword evidence="7 11" id="KW-0274">FAD</keyword>
<keyword evidence="8 11" id="KW-0520">NAD</keyword>
<dbReference type="InterPro" id="IPR044920">
    <property type="entry name" value="MnmG_C_subdom_sf"/>
</dbReference>
<evidence type="ECO:0000313" key="13">
    <source>
        <dbReference type="EMBL" id="CDX05214.1"/>
    </source>
</evidence>
<dbReference type="PANTHER" id="PTHR11806">
    <property type="entry name" value="GLUCOSE INHIBITED DIVISION PROTEIN A"/>
    <property type="match status" value="1"/>
</dbReference>
<dbReference type="InterPro" id="IPR004416">
    <property type="entry name" value="MnmG"/>
</dbReference>
<evidence type="ECO:0000256" key="7">
    <source>
        <dbReference type="ARBA" id="ARBA00022827"/>
    </source>
</evidence>
<dbReference type="InterPro" id="IPR026904">
    <property type="entry name" value="MnmG_C"/>
</dbReference>
<evidence type="ECO:0000256" key="9">
    <source>
        <dbReference type="ARBA" id="ARBA00025948"/>
    </source>
</evidence>